<dbReference type="SUPFAM" id="SSF51161">
    <property type="entry name" value="Trimeric LpxA-like enzymes"/>
    <property type="match status" value="1"/>
</dbReference>
<dbReference type="Gene3D" id="1.20.1180.10">
    <property type="entry name" value="Udp N-acetylglucosamine O-acyltransferase, C-terminal domain"/>
    <property type="match status" value="1"/>
</dbReference>
<dbReference type="InterPro" id="IPR029098">
    <property type="entry name" value="Acetyltransf_C"/>
</dbReference>
<dbReference type="Proteomes" id="UP000183417">
    <property type="component" value="Unassembled WGS sequence"/>
</dbReference>
<dbReference type="Pfam" id="PF13720">
    <property type="entry name" value="Acetyltransf_11"/>
    <property type="match status" value="1"/>
</dbReference>
<dbReference type="InterPro" id="IPR037157">
    <property type="entry name" value="Acetyltransf_C_sf"/>
</dbReference>
<evidence type="ECO:0000256" key="1">
    <source>
        <dbReference type="ARBA" id="ARBA00022516"/>
    </source>
</evidence>
<evidence type="ECO:0000256" key="6">
    <source>
        <dbReference type="ARBA" id="ARBA00023315"/>
    </source>
</evidence>
<reference evidence="9 10" key="1">
    <citation type="submission" date="2016-10" db="EMBL/GenBank/DDBJ databases">
        <authorList>
            <person name="de Groot N.N."/>
        </authorList>
    </citation>
    <scope>NUCLEOTIDE SEQUENCE [LARGE SCALE GENOMIC DNA]</scope>
    <source>
        <strain evidence="9 10">LMG 24775</strain>
    </source>
</reference>
<comment type="subcellular location">
    <subcellularLocation>
        <location evidence="7">Cytoplasm</location>
    </subcellularLocation>
</comment>
<dbReference type="InterPro" id="IPR001451">
    <property type="entry name" value="Hexapep"/>
</dbReference>
<evidence type="ECO:0000256" key="7">
    <source>
        <dbReference type="HAMAP-Rule" id="MF_00387"/>
    </source>
</evidence>
<dbReference type="InterPro" id="IPR011004">
    <property type="entry name" value="Trimer_LpxA-like_sf"/>
</dbReference>
<dbReference type="PANTHER" id="PTHR43480">
    <property type="entry name" value="ACYL-[ACYL-CARRIER-PROTEIN]--UDP-N-ACETYLGLUCOSAMINE O-ACYLTRANSFERASE"/>
    <property type="match status" value="1"/>
</dbReference>
<evidence type="ECO:0000256" key="4">
    <source>
        <dbReference type="ARBA" id="ARBA00022737"/>
    </source>
</evidence>
<dbReference type="GO" id="GO:0009245">
    <property type="term" value="P:lipid A biosynthetic process"/>
    <property type="evidence" value="ECO:0007669"/>
    <property type="project" value="UniProtKB-UniRule"/>
</dbReference>
<evidence type="ECO:0000256" key="3">
    <source>
        <dbReference type="ARBA" id="ARBA00022679"/>
    </source>
</evidence>
<gene>
    <name evidence="7" type="primary">lpxA</name>
    <name evidence="9" type="ORF">SAMN05421547_10540</name>
</gene>
<keyword evidence="6 7" id="KW-0012">Acyltransferase</keyword>
<keyword evidence="2 7" id="KW-0441">Lipid A biosynthesis</keyword>
<keyword evidence="4 7" id="KW-0677">Repeat</keyword>
<dbReference type="AlphaFoldDB" id="A0A1H3K4H6"/>
<comment type="similarity">
    <text evidence="7">Belongs to the transferase hexapeptide repeat family. LpxA subfamily.</text>
</comment>
<dbReference type="UniPathway" id="UPA00359">
    <property type="reaction ID" value="UER00477"/>
</dbReference>
<protein>
    <recommendedName>
        <fullName evidence="7">Acyl-[acyl-carrier-protein]--UDP-N-acetylglucosamine O-acyltransferase</fullName>
        <shortName evidence="7">UDP-N-acetylglucosamine acyltransferase</shortName>
        <ecNumber evidence="7">2.3.1.129</ecNumber>
    </recommendedName>
</protein>
<name>A0A1H3K4H6_9BURK</name>
<dbReference type="PIRSF" id="PIRSF000456">
    <property type="entry name" value="UDP-GlcNAc_acltr"/>
    <property type="match status" value="1"/>
</dbReference>
<dbReference type="GeneID" id="94691093"/>
<dbReference type="HAMAP" id="MF_00387">
    <property type="entry name" value="LpxA"/>
    <property type="match status" value="1"/>
</dbReference>
<dbReference type="NCBIfam" id="NF003657">
    <property type="entry name" value="PRK05289.1"/>
    <property type="match status" value="1"/>
</dbReference>
<dbReference type="GO" id="GO:0005737">
    <property type="term" value="C:cytoplasm"/>
    <property type="evidence" value="ECO:0007669"/>
    <property type="project" value="UniProtKB-SubCell"/>
</dbReference>
<sequence>MAGIERIHPTALIDSAAQLDSSVSVGAYAVIGPHVEIGAGTTIGAHCVVEGHTRIGCDNRIFQFASLGAQPQDKKYAGEPTRLVIGDRNTVREFCTFNTGTVQDQGVTAIGDDNWIMAYVHVAHDCVVGSHTILANNATLAGHVHVGDHVILGGLTGVHQFTKVGAHAMAGFASHISQDVPPFMMVDGNPLAVRGFNIEGLRRRGFGPQRIQAVKQMHRLLYRQGLTLEAAREAIASLEGELPEAAADVSLMLDFLAASTRGIAR</sequence>
<dbReference type="GO" id="GO:0016020">
    <property type="term" value="C:membrane"/>
    <property type="evidence" value="ECO:0007669"/>
    <property type="project" value="GOC"/>
</dbReference>
<dbReference type="PANTHER" id="PTHR43480:SF1">
    <property type="entry name" value="ACYL-[ACYL-CARRIER-PROTEIN]--UDP-N-ACETYLGLUCOSAMINE O-ACYLTRANSFERASE, MITOCHONDRIAL-RELATED"/>
    <property type="match status" value="1"/>
</dbReference>
<dbReference type="CDD" id="cd03351">
    <property type="entry name" value="LbH_UDP-GlcNAc_AT"/>
    <property type="match status" value="1"/>
</dbReference>
<evidence type="ECO:0000313" key="9">
    <source>
        <dbReference type="EMBL" id="SDY47076.1"/>
    </source>
</evidence>
<comment type="catalytic activity">
    <reaction evidence="7">
        <text>a (3R)-hydroxyacyl-[ACP] + UDP-N-acetyl-alpha-D-glucosamine = a UDP-3-O-[(3R)-3-hydroxyacyl]-N-acetyl-alpha-D-glucosamine + holo-[ACP]</text>
        <dbReference type="Rhea" id="RHEA:67812"/>
        <dbReference type="Rhea" id="RHEA-COMP:9685"/>
        <dbReference type="Rhea" id="RHEA-COMP:9945"/>
        <dbReference type="ChEBI" id="CHEBI:57705"/>
        <dbReference type="ChEBI" id="CHEBI:64479"/>
        <dbReference type="ChEBI" id="CHEBI:78827"/>
        <dbReference type="ChEBI" id="CHEBI:173225"/>
        <dbReference type="EC" id="2.3.1.129"/>
    </reaction>
</comment>
<keyword evidence="7" id="KW-0963">Cytoplasm</keyword>
<comment type="subunit">
    <text evidence="7">Homotrimer.</text>
</comment>
<dbReference type="EMBL" id="FNPE01000005">
    <property type="protein sequence ID" value="SDY47076.1"/>
    <property type="molecule type" value="Genomic_DNA"/>
</dbReference>
<comment type="pathway">
    <text evidence="7">Glycolipid biosynthesis; lipid IV(A) biosynthesis; lipid IV(A) from (3R)-3-hydroxytetradecanoyl-[acyl-carrier-protein] and UDP-N-acetyl-alpha-D-glucosamine: step 1/6.</text>
</comment>
<organism evidence="9 10">
    <name type="scientific">Delftia lacustris</name>
    <dbReference type="NCBI Taxonomy" id="558537"/>
    <lineage>
        <taxon>Bacteria</taxon>
        <taxon>Pseudomonadati</taxon>
        <taxon>Pseudomonadota</taxon>
        <taxon>Betaproteobacteria</taxon>
        <taxon>Burkholderiales</taxon>
        <taxon>Comamonadaceae</taxon>
        <taxon>Delftia</taxon>
    </lineage>
</organism>
<dbReference type="GO" id="GO:0008780">
    <property type="term" value="F:acyl-[acyl-carrier-protein]-UDP-N-acetylglucosamine O-acyltransferase activity"/>
    <property type="evidence" value="ECO:0007669"/>
    <property type="project" value="UniProtKB-UniRule"/>
</dbReference>
<evidence type="ECO:0000313" key="10">
    <source>
        <dbReference type="Proteomes" id="UP000183417"/>
    </source>
</evidence>
<evidence type="ECO:0000259" key="8">
    <source>
        <dbReference type="Pfam" id="PF13720"/>
    </source>
</evidence>
<keyword evidence="1 7" id="KW-0444">Lipid biosynthesis</keyword>
<accession>A0A1H3K4H6</accession>
<dbReference type="NCBIfam" id="TIGR01852">
    <property type="entry name" value="lipid_A_lpxA"/>
    <property type="match status" value="1"/>
</dbReference>
<proteinExistence type="inferred from homology"/>
<dbReference type="Pfam" id="PF00132">
    <property type="entry name" value="Hexapep"/>
    <property type="match status" value="2"/>
</dbReference>
<dbReference type="Gene3D" id="2.160.10.10">
    <property type="entry name" value="Hexapeptide repeat proteins"/>
    <property type="match status" value="1"/>
</dbReference>
<evidence type="ECO:0000256" key="2">
    <source>
        <dbReference type="ARBA" id="ARBA00022556"/>
    </source>
</evidence>
<dbReference type="InterPro" id="IPR010137">
    <property type="entry name" value="Lipid_A_LpxA"/>
</dbReference>
<comment type="function">
    <text evidence="7">Involved in the biosynthesis of lipid A, a phosphorylated glycolipid that anchors the lipopolysaccharide to the outer membrane of the cell.</text>
</comment>
<keyword evidence="3 7" id="KW-0808">Transferase</keyword>
<dbReference type="EC" id="2.3.1.129" evidence="7"/>
<evidence type="ECO:0000256" key="5">
    <source>
        <dbReference type="ARBA" id="ARBA00023098"/>
    </source>
</evidence>
<feature type="domain" description="UDP N-acetylglucosamine O-acyltransferase C-terminal" evidence="8">
    <location>
        <begin position="179"/>
        <end position="263"/>
    </location>
</feature>
<keyword evidence="5 7" id="KW-0443">Lipid metabolism</keyword>
<dbReference type="RefSeq" id="WP_017404505.1">
    <property type="nucleotide sequence ID" value="NZ_AP025556.1"/>
</dbReference>